<evidence type="ECO:0000256" key="2">
    <source>
        <dbReference type="ARBA" id="ARBA00023239"/>
    </source>
</evidence>
<dbReference type="InterPro" id="IPR029062">
    <property type="entry name" value="Class_I_gatase-like"/>
</dbReference>
<evidence type="ECO:0000256" key="3">
    <source>
        <dbReference type="ARBA" id="ARBA00038493"/>
    </source>
</evidence>
<dbReference type="PANTHER" id="PTHR48094:SF11">
    <property type="entry name" value="GLUTATHIONE-INDEPENDENT GLYOXALASE HSP31-RELATED"/>
    <property type="match status" value="1"/>
</dbReference>
<keyword evidence="4" id="KW-0732">Signal</keyword>
<dbReference type="EMBL" id="JBHSBU010000001">
    <property type="protein sequence ID" value="MFC4158894.1"/>
    <property type="molecule type" value="Genomic_DNA"/>
</dbReference>
<sequence>MNRSRIVRLALAASLLWSTASVAAADKVLLVVSSHGRVSTEKPAGFDMAEYAQAYWLFRDHGYEVQVASPSGGEAIPDRYEAEAPPTARLLAAPEAMTQLRNTRQPEQLNPADYAAVLVIGGKGAMFDLPGADPLHKLLARHYQGGGVLGTVCHGAAALLGVKQADGRPLIAGRAVNSFSREEERLFNPDWSKRYPFVLEDRLREQGARFEAAPPMLIHVTRDERLFSGQNPFSTAPLVEAMLRALGREPKPRQIGSDELTLRLLGRLLVPAQRPEAERELAAEPNRFQPRLIALYGTRLAKGANGSAELETALHLMTLAAPYFSHPRLDLARAETLRKLGRSEAARQLLEQASGRHPSAPELKQALAELETASR</sequence>
<dbReference type="PANTHER" id="PTHR48094">
    <property type="entry name" value="PROTEIN/NUCLEIC ACID DEGLYCASE DJ-1-RELATED"/>
    <property type="match status" value="1"/>
</dbReference>
<name>A0ABV8MNJ4_9NEIS</name>
<proteinExistence type="inferred from homology"/>
<organism evidence="6 7">
    <name type="scientific">Chitinimonas lacunae</name>
    <dbReference type="NCBI Taxonomy" id="1963018"/>
    <lineage>
        <taxon>Bacteria</taxon>
        <taxon>Pseudomonadati</taxon>
        <taxon>Pseudomonadota</taxon>
        <taxon>Betaproteobacteria</taxon>
        <taxon>Neisseriales</taxon>
        <taxon>Chitinibacteraceae</taxon>
        <taxon>Chitinimonas</taxon>
    </lineage>
</organism>
<dbReference type="InterPro" id="IPR050325">
    <property type="entry name" value="Prot/Nucl_acid_deglycase"/>
</dbReference>
<dbReference type="Proteomes" id="UP001595791">
    <property type="component" value="Unassembled WGS sequence"/>
</dbReference>
<comment type="similarity">
    <text evidence="3">Belongs to the peptidase C56 family. HSP31-like subfamily.</text>
</comment>
<reference evidence="7" key="1">
    <citation type="journal article" date="2019" name="Int. J. Syst. Evol. Microbiol.">
        <title>The Global Catalogue of Microorganisms (GCM) 10K type strain sequencing project: providing services to taxonomists for standard genome sequencing and annotation.</title>
        <authorList>
            <consortium name="The Broad Institute Genomics Platform"/>
            <consortium name="The Broad Institute Genome Sequencing Center for Infectious Disease"/>
            <person name="Wu L."/>
            <person name="Ma J."/>
        </authorList>
    </citation>
    <scope>NUCLEOTIDE SEQUENCE [LARGE SCALE GENOMIC DNA]</scope>
    <source>
        <strain evidence="7">LMG 29894</strain>
    </source>
</reference>
<evidence type="ECO:0000313" key="6">
    <source>
        <dbReference type="EMBL" id="MFC4158894.1"/>
    </source>
</evidence>
<dbReference type="InterPro" id="IPR002818">
    <property type="entry name" value="DJ-1/PfpI"/>
</dbReference>
<evidence type="ECO:0000313" key="7">
    <source>
        <dbReference type="Proteomes" id="UP001595791"/>
    </source>
</evidence>
<feature type="chain" id="PRO_5045377268" evidence="4">
    <location>
        <begin position="24"/>
        <end position="375"/>
    </location>
</feature>
<dbReference type="CDD" id="cd03141">
    <property type="entry name" value="GATase1_Hsp31_like"/>
    <property type="match status" value="1"/>
</dbReference>
<dbReference type="Pfam" id="PF01965">
    <property type="entry name" value="DJ-1_PfpI"/>
    <property type="match status" value="1"/>
</dbReference>
<feature type="signal peptide" evidence="4">
    <location>
        <begin position="1"/>
        <end position="23"/>
    </location>
</feature>
<keyword evidence="6" id="KW-0315">Glutamine amidotransferase</keyword>
<evidence type="ECO:0000256" key="1">
    <source>
        <dbReference type="ARBA" id="ARBA00023016"/>
    </source>
</evidence>
<dbReference type="Gene3D" id="3.40.50.880">
    <property type="match status" value="1"/>
</dbReference>
<dbReference type="RefSeq" id="WP_378162060.1">
    <property type="nucleotide sequence ID" value="NZ_JBHSBU010000001.1"/>
</dbReference>
<protein>
    <submittedName>
        <fullName evidence="6">Type 1 glutamine amidotransferase domain-containing protein</fullName>
    </submittedName>
</protein>
<evidence type="ECO:0000259" key="5">
    <source>
        <dbReference type="Pfam" id="PF01965"/>
    </source>
</evidence>
<keyword evidence="2" id="KW-0456">Lyase</keyword>
<keyword evidence="1" id="KW-0346">Stress response</keyword>
<dbReference type="SUPFAM" id="SSF52317">
    <property type="entry name" value="Class I glutamine amidotransferase-like"/>
    <property type="match status" value="1"/>
</dbReference>
<comment type="caution">
    <text evidence="6">The sequence shown here is derived from an EMBL/GenBank/DDBJ whole genome shotgun (WGS) entry which is preliminary data.</text>
</comment>
<feature type="domain" description="DJ-1/PfpI" evidence="5">
    <location>
        <begin position="45"/>
        <end position="168"/>
    </location>
</feature>
<keyword evidence="7" id="KW-1185">Reference proteome</keyword>
<gene>
    <name evidence="6" type="ORF">ACFOW7_05900</name>
</gene>
<accession>A0ABV8MNJ4</accession>
<dbReference type="Pfam" id="PF13428">
    <property type="entry name" value="TPR_14"/>
    <property type="match status" value="1"/>
</dbReference>
<evidence type="ECO:0000256" key="4">
    <source>
        <dbReference type="SAM" id="SignalP"/>
    </source>
</evidence>